<dbReference type="RefSeq" id="WP_212700718.1">
    <property type="nucleotide sequence ID" value="NZ_JADMKU010000006.1"/>
</dbReference>
<evidence type="ECO:0000313" key="3">
    <source>
        <dbReference type="Proteomes" id="UP001195941"/>
    </source>
</evidence>
<keyword evidence="1" id="KW-0812">Transmembrane</keyword>
<accession>A0ABS5HQH7</accession>
<sequence length="96" mass="11002">MIRRRRTLLISIVLLISLAPAISMFWASWFAERHDCVLHEGYVNPCIVGGKDWGETLYTAFVMGWLMMLTLPVAATILLVLTLKAAFNLIRRVIRR</sequence>
<keyword evidence="3" id="KW-1185">Reference proteome</keyword>
<evidence type="ECO:0000313" key="2">
    <source>
        <dbReference type="EMBL" id="MBR9651199.1"/>
    </source>
</evidence>
<keyword evidence="1" id="KW-1133">Transmembrane helix</keyword>
<dbReference type="EMBL" id="JADMKU010000006">
    <property type="protein sequence ID" value="MBR9651199.1"/>
    <property type="molecule type" value="Genomic_DNA"/>
</dbReference>
<protein>
    <submittedName>
        <fullName evidence="2">Uncharacterized protein</fullName>
    </submittedName>
</protein>
<feature type="transmembrane region" description="Helical" evidence="1">
    <location>
        <begin position="57"/>
        <end position="87"/>
    </location>
</feature>
<keyword evidence="1" id="KW-0472">Membrane</keyword>
<organism evidence="2 3">
    <name type="scientific">Thalassovita aquimarina</name>
    <dbReference type="NCBI Taxonomy" id="2785917"/>
    <lineage>
        <taxon>Bacteria</taxon>
        <taxon>Pseudomonadati</taxon>
        <taxon>Pseudomonadota</taxon>
        <taxon>Alphaproteobacteria</taxon>
        <taxon>Rhodobacterales</taxon>
        <taxon>Roseobacteraceae</taxon>
        <taxon>Thalassovita</taxon>
    </lineage>
</organism>
<name>A0ABS5HQH7_9RHOB</name>
<evidence type="ECO:0000256" key="1">
    <source>
        <dbReference type="SAM" id="Phobius"/>
    </source>
</evidence>
<gene>
    <name evidence="2" type="ORF">IT775_08710</name>
</gene>
<proteinExistence type="predicted"/>
<dbReference type="Proteomes" id="UP001195941">
    <property type="component" value="Unassembled WGS sequence"/>
</dbReference>
<reference evidence="2 3" key="1">
    <citation type="journal article" date="2021" name="Arch. Microbiol.">
        <title>Thalassobius aquimarinus sp. nov., isolated from the Sea of Japan seashore.</title>
        <authorList>
            <person name="Kurilenko V.V."/>
            <person name="Romanenko L.A."/>
            <person name="Chernysheva N.Y."/>
            <person name="Velansky P.V."/>
            <person name="Tekutyeva L.A."/>
            <person name="Isaeva M.P."/>
            <person name="Mikhailov V.V."/>
        </authorList>
    </citation>
    <scope>NUCLEOTIDE SEQUENCE [LARGE SCALE GENOMIC DNA]</scope>
    <source>
        <strain evidence="2 3">KMM 8518</strain>
    </source>
</reference>
<comment type="caution">
    <text evidence="2">The sequence shown here is derived from an EMBL/GenBank/DDBJ whole genome shotgun (WGS) entry which is preliminary data.</text>
</comment>